<gene>
    <name evidence="2" type="ORF">PMEA_00002741</name>
</gene>
<reference evidence="2 3" key="1">
    <citation type="submission" date="2022-05" db="EMBL/GenBank/DDBJ databases">
        <authorList>
            <consortium name="Genoscope - CEA"/>
            <person name="William W."/>
        </authorList>
    </citation>
    <scope>NUCLEOTIDE SEQUENCE [LARGE SCALE GENOMIC DNA]</scope>
</reference>
<evidence type="ECO:0000313" key="2">
    <source>
        <dbReference type="EMBL" id="CAH3108872.1"/>
    </source>
</evidence>
<feature type="non-terminal residue" evidence="2">
    <location>
        <position position="1"/>
    </location>
</feature>
<evidence type="ECO:0000259" key="1">
    <source>
        <dbReference type="PROSITE" id="PS50234"/>
    </source>
</evidence>
<dbReference type="SMART" id="SM00327">
    <property type="entry name" value="VWA"/>
    <property type="match status" value="1"/>
</dbReference>
<dbReference type="Proteomes" id="UP001159428">
    <property type="component" value="Unassembled WGS sequence"/>
</dbReference>
<dbReference type="InterPro" id="IPR036465">
    <property type="entry name" value="vWFA_dom_sf"/>
</dbReference>
<evidence type="ECO:0000313" key="3">
    <source>
        <dbReference type="Proteomes" id="UP001159428"/>
    </source>
</evidence>
<dbReference type="PROSITE" id="PS50234">
    <property type="entry name" value="VWFA"/>
    <property type="match status" value="1"/>
</dbReference>
<dbReference type="Pfam" id="PF00092">
    <property type="entry name" value="VWA"/>
    <property type="match status" value="1"/>
</dbReference>
<comment type="caution">
    <text evidence="2">The sequence shown here is derived from an EMBL/GenBank/DDBJ whole genome shotgun (WGS) entry which is preliminary data.</text>
</comment>
<dbReference type="PANTHER" id="PTHR24020:SF20">
    <property type="entry name" value="PH DOMAIN-CONTAINING PROTEIN"/>
    <property type="match status" value="1"/>
</dbReference>
<dbReference type="EMBL" id="CALNXJ010000011">
    <property type="protein sequence ID" value="CAH3108872.1"/>
    <property type="molecule type" value="Genomic_DNA"/>
</dbReference>
<dbReference type="InterPro" id="IPR050525">
    <property type="entry name" value="ECM_Assembly_Org"/>
</dbReference>
<keyword evidence="3" id="KW-1185">Reference proteome</keyword>
<sequence>VCKIAVDLGFLVDGSGSIEFQGKGNFGRILNLIKSLVSFFEVSRGKSRIGFVLFSSRPIPIFGFRRYSSKVQILRAIDQVRYPRGGTRIGNALEFTRNYLFKQRTPRKRKQVLVLITDGISQDRVGPAASRLKATGTEVFAVGVGKNYRRRQLYQIATDRKHVVTTSFSMLMTIILALKKQVCQRQKVGE</sequence>
<dbReference type="Gene3D" id="3.40.50.410">
    <property type="entry name" value="von Willebrand factor, type A domain"/>
    <property type="match status" value="1"/>
</dbReference>
<dbReference type="SUPFAM" id="SSF53300">
    <property type="entry name" value="vWA-like"/>
    <property type="match status" value="1"/>
</dbReference>
<organism evidence="2 3">
    <name type="scientific">Pocillopora meandrina</name>
    <dbReference type="NCBI Taxonomy" id="46732"/>
    <lineage>
        <taxon>Eukaryota</taxon>
        <taxon>Metazoa</taxon>
        <taxon>Cnidaria</taxon>
        <taxon>Anthozoa</taxon>
        <taxon>Hexacorallia</taxon>
        <taxon>Scleractinia</taxon>
        <taxon>Astrocoeniina</taxon>
        <taxon>Pocilloporidae</taxon>
        <taxon>Pocillopora</taxon>
    </lineage>
</organism>
<dbReference type="InterPro" id="IPR002035">
    <property type="entry name" value="VWF_A"/>
</dbReference>
<feature type="domain" description="VWFA" evidence="1">
    <location>
        <begin position="7"/>
        <end position="178"/>
    </location>
</feature>
<dbReference type="AlphaFoldDB" id="A0AAU9WG98"/>
<protein>
    <recommendedName>
        <fullName evidence="1">VWFA domain-containing protein</fullName>
    </recommendedName>
</protein>
<dbReference type="PANTHER" id="PTHR24020">
    <property type="entry name" value="COLLAGEN ALPHA"/>
    <property type="match status" value="1"/>
</dbReference>
<name>A0AAU9WG98_9CNID</name>
<dbReference type="PRINTS" id="PR00453">
    <property type="entry name" value="VWFADOMAIN"/>
</dbReference>
<proteinExistence type="predicted"/>
<accession>A0AAU9WG98</accession>